<organism evidence="9">
    <name type="scientific">Candidatus Methanomethylicus mesodigestus</name>
    <dbReference type="NCBI Taxonomy" id="1867258"/>
    <lineage>
        <taxon>Archaea</taxon>
        <taxon>Thermoproteota</taxon>
        <taxon>Methanosuratincolia</taxon>
        <taxon>Candidatus Methanomethylicales</taxon>
        <taxon>Candidatus Methanomethylicaceae</taxon>
        <taxon>Candidatus Methanomethylicus</taxon>
    </lineage>
</organism>
<dbReference type="GO" id="GO:0051539">
    <property type="term" value="F:4 iron, 4 sulfur cluster binding"/>
    <property type="evidence" value="ECO:0007669"/>
    <property type="project" value="UniProtKB-KW"/>
</dbReference>
<evidence type="ECO:0000313" key="9">
    <source>
        <dbReference type="EMBL" id="HFK21133.1"/>
    </source>
</evidence>
<gene>
    <name evidence="9" type="ORF">ENS19_07665</name>
</gene>
<keyword evidence="7" id="KW-1133">Transmembrane helix</keyword>
<dbReference type="Pfam" id="PF12801">
    <property type="entry name" value="Fer4_5"/>
    <property type="match status" value="2"/>
</dbReference>
<name>A0A7C3J4B8_9CREN</name>
<dbReference type="PROSITE" id="PS51379">
    <property type="entry name" value="4FE4S_FER_2"/>
    <property type="match status" value="1"/>
</dbReference>
<dbReference type="EMBL" id="DSTX01000013">
    <property type="protein sequence ID" value="HFK21133.1"/>
    <property type="molecule type" value="Genomic_DNA"/>
</dbReference>
<dbReference type="GO" id="GO:0046872">
    <property type="term" value="F:metal ion binding"/>
    <property type="evidence" value="ECO:0007669"/>
    <property type="project" value="UniProtKB-KW"/>
</dbReference>
<feature type="transmembrane region" description="Helical" evidence="7">
    <location>
        <begin position="127"/>
        <end position="146"/>
    </location>
</feature>
<keyword evidence="4" id="KW-0249">Electron transport</keyword>
<dbReference type="GO" id="GO:0005886">
    <property type="term" value="C:plasma membrane"/>
    <property type="evidence" value="ECO:0007669"/>
    <property type="project" value="TreeGrafter"/>
</dbReference>
<feature type="transmembrane region" description="Helical" evidence="7">
    <location>
        <begin position="16"/>
        <end position="41"/>
    </location>
</feature>
<keyword evidence="7" id="KW-0812">Transmembrane</keyword>
<comment type="caution">
    <text evidence="9">The sequence shown here is derived from an EMBL/GenBank/DDBJ whole genome shotgun (WGS) entry which is preliminary data.</text>
</comment>
<reference evidence="9" key="1">
    <citation type="journal article" date="2020" name="mSystems">
        <title>Genome- and Community-Level Interaction Insights into Carbon Utilization and Element Cycling Functions of Hydrothermarchaeota in Hydrothermal Sediment.</title>
        <authorList>
            <person name="Zhou Z."/>
            <person name="Liu Y."/>
            <person name="Xu W."/>
            <person name="Pan J."/>
            <person name="Luo Z.H."/>
            <person name="Li M."/>
        </authorList>
    </citation>
    <scope>NUCLEOTIDE SEQUENCE [LARGE SCALE GENOMIC DNA]</scope>
    <source>
        <strain evidence="9">SpSt-468</strain>
    </source>
</reference>
<dbReference type="InterPro" id="IPR017896">
    <property type="entry name" value="4Fe4S_Fe-S-bd"/>
</dbReference>
<keyword evidence="7" id="KW-0472">Membrane</keyword>
<keyword evidence="2" id="KW-0004">4Fe-4S</keyword>
<dbReference type="AlphaFoldDB" id="A0A7C3J4B8"/>
<dbReference type="SUPFAM" id="SSF54862">
    <property type="entry name" value="4Fe-4S ferredoxins"/>
    <property type="match status" value="1"/>
</dbReference>
<evidence type="ECO:0000256" key="7">
    <source>
        <dbReference type="SAM" id="Phobius"/>
    </source>
</evidence>
<dbReference type="PANTHER" id="PTHR30176:SF3">
    <property type="entry name" value="FERREDOXIN-TYPE PROTEIN NAPH"/>
    <property type="match status" value="1"/>
</dbReference>
<proteinExistence type="predicted"/>
<evidence type="ECO:0000256" key="3">
    <source>
        <dbReference type="ARBA" id="ARBA00022723"/>
    </source>
</evidence>
<keyword evidence="6" id="KW-0411">Iron-sulfur</keyword>
<accession>A0A7C3J4B8</accession>
<evidence type="ECO:0000256" key="1">
    <source>
        <dbReference type="ARBA" id="ARBA00022448"/>
    </source>
</evidence>
<feature type="domain" description="4Fe-4S ferredoxin-type" evidence="8">
    <location>
        <begin position="233"/>
        <end position="262"/>
    </location>
</feature>
<evidence type="ECO:0000256" key="5">
    <source>
        <dbReference type="ARBA" id="ARBA00023004"/>
    </source>
</evidence>
<dbReference type="PANTHER" id="PTHR30176">
    <property type="entry name" value="FERREDOXIN-TYPE PROTEIN NAPH"/>
    <property type="match status" value="1"/>
</dbReference>
<evidence type="ECO:0000256" key="6">
    <source>
        <dbReference type="ARBA" id="ARBA00023014"/>
    </source>
</evidence>
<feature type="transmembrane region" description="Helical" evidence="7">
    <location>
        <begin position="73"/>
        <end position="106"/>
    </location>
</feature>
<dbReference type="InterPro" id="IPR051684">
    <property type="entry name" value="Electron_Trans/Redox"/>
</dbReference>
<keyword evidence="3" id="KW-0479">Metal-binding</keyword>
<evidence type="ECO:0000259" key="8">
    <source>
        <dbReference type="PROSITE" id="PS51379"/>
    </source>
</evidence>
<feature type="transmembrane region" description="Helical" evidence="7">
    <location>
        <begin position="183"/>
        <end position="204"/>
    </location>
</feature>
<evidence type="ECO:0000256" key="4">
    <source>
        <dbReference type="ARBA" id="ARBA00022982"/>
    </source>
</evidence>
<evidence type="ECO:0000256" key="2">
    <source>
        <dbReference type="ARBA" id="ARBA00022485"/>
    </source>
</evidence>
<protein>
    <submittedName>
        <fullName evidence="9">4Fe-4S binding protein</fullName>
    </submittedName>
</protein>
<sequence length="291" mass="32041">MFMNAKLVLPRNKLRYLALFAGFFLFVAPFALISRLVYYALGNVAEPDLHTICMRMPLDWIFGGKFYQMTGSVMAAFVITILVVAIFVGPLFCGWLCPVGAVSEAISRTVPIPKSLRISIRDTNITMGLRYGFLAGFVAISLLLGLKMASSTELSTICCRYCTSSVLQNVVNALFGEPSSVEYWHTGSIIVLVSWLLIGGIFMVGGRGWCLFFCPLGALSNLIHKGGAKLGFFRTEYEPKSCKDCDECTVSCPMWAIKEDGSIENGLCINCKECQNLCLNGAYKFKRGRAT</sequence>
<keyword evidence="1" id="KW-0813">Transport</keyword>
<keyword evidence="5" id="KW-0408">Iron</keyword>